<protein>
    <recommendedName>
        <fullName evidence="3">VWFA domain-containing protein</fullName>
    </recommendedName>
</protein>
<proteinExistence type="predicted"/>
<organism evidence="1 2">
    <name type="scientific">Candidatus Megaera venefica</name>
    <dbReference type="NCBI Taxonomy" id="2055910"/>
    <lineage>
        <taxon>Bacteria</taxon>
        <taxon>Pseudomonadati</taxon>
        <taxon>Pseudomonadota</taxon>
        <taxon>Alphaproteobacteria</taxon>
        <taxon>Rickettsiales</taxon>
        <taxon>Rickettsiaceae</taxon>
        <taxon>Candidatus Megaera</taxon>
    </lineage>
</organism>
<comment type="caution">
    <text evidence="1">The sequence shown here is derived from an EMBL/GenBank/DDBJ whole genome shotgun (WGS) entry which is preliminary data.</text>
</comment>
<gene>
    <name evidence="1" type="ORF">Megvenef_00696</name>
</gene>
<keyword evidence="2" id="KW-1185">Reference proteome</keyword>
<dbReference type="Proteomes" id="UP001291687">
    <property type="component" value="Unassembled WGS sequence"/>
</dbReference>
<name>A0ABU5NC25_9RICK</name>
<reference evidence="1 2" key="1">
    <citation type="submission" date="2023-03" db="EMBL/GenBank/DDBJ databases">
        <title>Host association and intracellularity evolved multiple times independently in the Rickettsiales.</title>
        <authorList>
            <person name="Castelli M."/>
            <person name="Nardi T."/>
            <person name="Gammuto L."/>
            <person name="Bellinzona G."/>
            <person name="Sabaneyeva E."/>
            <person name="Potekhin A."/>
            <person name="Serra V."/>
            <person name="Petroni G."/>
            <person name="Sassera D."/>
        </authorList>
    </citation>
    <scope>NUCLEOTIDE SEQUENCE [LARGE SCALE GENOMIC DNA]</scope>
    <source>
        <strain evidence="1 2">Sr 2-6</strain>
    </source>
</reference>
<evidence type="ECO:0000313" key="1">
    <source>
        <dbReference type="EMBL" id="MEA0970728.1"/>
    </source>
</evidence>
<sequence>MSKHTTEENKVEDLLKTLTNSDKITVSNIEQPFVQFTAQEGIVQYLQSLIETPLDFAGKLWRAVKGVTPTNVDKSDSDVQYQPLSEDVNKGLGVITTENVDKSDSDVQYQALSEDVNKGLGVITTENVDKSGSDVQYQALSEEGNKDLEVITTSSPNKLLHNIITPECIERLGLQPFEETDYRIVSSTTQSKSKTVAERIESGAKLIGFALNHPEYIKKILDRKVGLITQEEDFDLLEDTDLLPDQNVFCVARVDKTVTAKFNTARFMQVMQEKGYLSLSESSPIIAKLMSSGNTYSVNLEHLQFYIGSKIAPMIFQPTRDDNKLMLKPIGLYNAVSDSQETDKALVGTKSLFNIAVDVSGSMESELTLCKEKLRIILKKIVDTTEDWTIIITKFNSTYSSEVFESTNNKVEDLVRLGSYIKAFTAGGNTNLLGTMYDQFSGLGSIKLGEVNTLATL</sequence>
<dbReference type="SUPFAM" id="SSF53300">
    <property type="entry name" value="vWA-like"/>
    <property type="match status" value="1"/>
</dbReference>
<dbReference type="InterPro" id="IPR036465">
    <property type="entry name" value="vWFA_dom_sf"/>
</dbReference>
<evidence type="ECO:0008006" key="3">
    <source>
        <dbReference type="Google" id="ProtNLM"/>
    </source>
</evidence>
<dbReference type="RefSeq" id="WP_322776629.1">
    <property type="nucleotide sequence ID" value="NZ_JARJFB010000041.1"/>
</dbReference>
<dbReference type="EMBL" id="JARJFB010000041">
    <property type="protein sequence ID" value="MEA0970728.1"/>
    <property type="molecule type" value="Genomic_DNA"/>
</dbReference>
<evidence type="ECO:0000313" key="2">
    <source>
        <dbReference type="Proteomes" id="UP001291687"/>
    </source>
</evidence>
<accession>A0ABU5NC25</accession>